<comment type="caution">
    <text evidence="2">The sequence shown here is derived from an EMBL/GenBank/DDBJ whole genome shotgun (WGS) entry which is preliminary data.</text>
</comment>
<evidence type="ECO:0000313" key="3">
    <source>
        <dbReference type="Proteomes" id="UP000092504"/>
    </source>
</evidence>
<sequence>MSTPELERLTLGFIPLLDAALPIIAREAGFFADEGLEVALSRENAWSTLRDKVASGLLDGAHMLSPLPLAMSLGLSRAPCETLAPFILGRGGNTIVLSRRWSEDMDDIGEDRDPRDNARRFAARLHDHRGDPPRLAMVYPYSCQHYQLREWLASADIDIDRQVALGALPRPAWSRRWKAARSTASASASPGAAWPGIATSGVSSPAAPSYGRRIPRRFWA</sequence>
<keyword evidence="2" id="KW-0378">Hydrolase</keyword>
<organism evidence="2 3">
    <name type="scientific">Halomonas elongata</name>
    <dbReference type="NCBI Taxonomy" id="2746"/>
    <lineage>
        <taxon>Bacteria</taxon>
        <taxon>Pseudomonadati</taxon>
        <taxon>Pseudomonadota</taxon>
        <taxon>Gammaproteobacteria</taxon>
        <taxon>Oceanospirillales</taxon>
        <taxon>Halomonadaceae</taxon>
        <taxon>Halomonas</taxon>
    </lineage>
</organism>
<dbReference type="AlphaFoldDB" id="A0A1B8NV17"/>
<proteinExistence type="predicted"/>
<dbReference type="PANTHER" id="PTHR30024">
    <property type="entry name" value="ALIPHATIC SULFONATES-BINDING PROTEIN-RELATED"/>
    <property type="match status" value="1"/>
</dbReference>
<accession>A0A1B8NV17</accession>
<feature type="compositionally biased region" description="Low complexity" evidence="1">
    <location>
        <begin position="185"/>
        <end position="195"/>
    </location>
</feature>
<keyword evidence="2" id="KW-0547">Nucleotide-binding</keyword>
<dbReference type="Proteomes" id="UP000092504">
    <property type="component" value="Unassembled WGS sequence"/>
</dbReference>
<dbReference type="EMBL" id="MAJD01000002">
    <property type="protein sequence ID" value="OBX33850.1"/>
    <property type="molecule type" value="Genomic_DNA"/>
</dbReference>
<reference evidence="2 3" key="1">
    <citation type="submission" date="2016-06" db="EMBL/GenBank/DDBJ databases">
        <title>Genome sequence of halotolerant plant growth promoting strain of Halomonas elongata HEK1 isolated from salterns of Rann of Kutch, Gujarat, India.</title>
        <authorList>
            <person name="Gaba S."/>
            <person name="Singh R.N."/>
            <person name="Abrol S."/>
            <person name="Kaushik R."/>
            <person name="Saxena A.K."/>
        </authorList>
    </citation>
    <scope>NUCLEOTIDE SEQUENCE [LARGE SCALE GENOMIC DNA]</scope>
    <source>
        <strain evidence="2 3">HEK1</strain>
    </source>
</reference>
<dbReference type="Pfam" id="PF13379">
    <property type="entry name" value="NMT1_2"/>
    <property type="match status" value="1"/>
</dbReference>
<dbReference type="PATRIC" id="fig|2746.7.peg.2965"/>
<gene>
    <name evidence="2" type="primary">cmpC</name>
    <name evidence="2" type="ORF">A8U91_02892</name>
</gene>
<keyword evidence="2" id="KW-0067">ATP-binding</keyword>
<dbReference type="PANTHER" id="PTHR30024:SF43">
    <property type="entry name" value="BLL4572 PROTEIN"/>
    <property type="match status" value="1"/>
</dbReference>
<dbReference type="EC" id="3.6.3.-" evidence="2"/>
<evidence type="ECO:0000313" key="2">
    <source>
        <dbReference type="EMBL" id="OBX33850.1"/>
    </source>
</evidence>
<dbReference type="SUPFAM" id="SSF53850">
    <property type="entry name" value="Periplasmic binding protein-like II"/>
    <property type="match status" value="1"/>
</dbReference>
<name>A0A1B8NV17_HALEL</name>
<dbReference type="GO" id="GO:0005524">
    <property type="term" value="F:ATP binding"/>
    <property type="evidence" value="ECO:0007669"/>
    <property type="project" value="UniProtKB-KW"/>
</dbReference>
<protein>
    <submittedName>
        <fullName evidence="2">Bicarbonate transport ATP-binding protein CmpC</fullName>
        <ecNumber evidence="2">3.6.3.-</ecNumber>
    </submittedName>
</protein>
<dbReference type="Gene3D" id="3.40.190.10">
    <property type="entry name" value="Periplasmic binding protein-like II"/>
    <property type="match status" value="2"/>
</dbReference>
<feature type="region of interest" description="Disordered" evidence="1">
    <location>
        <begin position="185"/>
        <end position="208"/>
    </location>
</feature>
<evidence type="ECO:0000256" key="1">
    <source>
        <dbReference type="SAM" id="MobiDB-lite"/>
    </source>
</evidence>
<dbReference type="GO" id="GO:0016787">
    <property type="term" value="F:hydrolase activity"/>
    <property type="evidence" value="ECO:0007669"/>
    <property type="project" value="UniProtKB-KW"/>
</dbReference>